<feature type="compositionally biased region" description="Basic and acidic residues" evidence="1">
    <location>
        <begin position="90"/>
        <end position="99"/>
    </location>
</feature>
<accession>A0A8E2AUE3</accession>
<feature type="region of interest" description="Disordered" evidence="1">
    <location>
        <begin position="79"/>
        <end position="107"/>
    </location>
</feature>
<gene>
    <name evidence="2" type="ORF">OBBRIDRAFT_806464</name>
</gene>
<keyword evidence="3" id="KW-1185">Reference proteome</keyword>
<evidence type="ECO:0000313" key="3">
    <source>
        <dbReference type="Proteomes" id="UP000250043"/>
    </source>
</evidence>
<feature type="region of interest" description="Disordered" evidence="1">
    <location>
        <begin position="27"/>
        <end position="57"/>
    </location>
</feature>
<feature type="compositionally biased region" description="Low complexity" evidence="1">
    <location>
        <begin position="27"/>
        <end position="38"/>
    </location>
</feature>
<dbReference type="EMBL" id="KV722508">
    <property type="protein sequence ID" value="OCH86872.1"/>
    <property type="molecule type" value="Genomic_DNA"/>
</dbReference>
<protein>
    <submittedName>
        <fullName evidence="2">Uncharacterized protein</fullName>
    </submittedName>
</protein>
<proteinExistence type="predicted"/>
<sequence length="189" mass="20604">MLTKSMMCKNCVGTTAPEWSEFGCTQTAKSASAAKSTKGQSRAGEADNSSSGPRSQTEALLTEACQLMTASAADNHRNLSLQGRRPPQHAHKDAHRETNESATHNHTHGYSPILAAISKLPARPSPTRGHWDSERTPGLWAHRGEMEHSDLSPLMRGNALRHIVWSELRGFGTVVEEESNMVVLFHLVG</sequence>
<evidence type="ECO:0000256" key="1">
    <source>
        <dbReference type="SAM" id="MobiDB-lite"/>
    </source>
</evidence>
<dbReference type="Proteomes" id="UP000250043">
    <property type="component" value="Unassembled WGS sequence"/>
</dbReference>
<evidence type="ECO:0000313" key="2">
    <source>
        <dbReference type="EMBL" id="OCH86872.1"/>
    </source>
</evidence>
<reference evidence="2 3" key="1">
    <citation type="submission" date="2016-07" db="EMBL/GenBank/DDBJ databases">
        <title>Draft genome of the white-rot fungus Obba rivulosa 3A-2.</title>
        <authorList>
            <consortium name="DOE Joint Genome Institute"/>
            <person name="Miettinen O."/>
            <person name="Riley R."/>
            <person name="Acob R."/>
            <person name="Barry K."/>
            <person name="Cullen D."/>
            <person name="De Vries R."/>
            <person name="Hainaut M."/>
            <person name="Hatakka A."/>
            <person name="Henrissat B."/>
            <person name="Hilden K."/>
            <person name="Kuo R."/>
            <person name="Labutti K."/>
            <person name="Lipzen A."/>
            <person name="Makela M.R."/>
            <person name="Sandor L."/>
            <person name="Spatafora J.W."/>
            <person name="Grigoriev I.V."/>
            <person name="Hibbett D.S."/>
        </authorList>
    </citation>
    <scope>NUCLEOTIDE SEQUENCE [LARGE SCALE GENOMIC DNA]</scope>
    <source>
        <strain evidence="2 3">3A-2</strain>
    </source>
</reference>
<name>A0A8E2AUE3_9APHY</name>
<feature type="compositionally biased region" description="Polar residues" evidence="1">
    <location>
        <begin position="47"/>
        <end position="57"/>
    </location>
</feature>
<dbReference type="AlphaFoldDB" id="A0A8E2AUE3"/>
<organism evidence="2 3">
    <name type="scientific">Obba rivulosa</name>
    <dbReference type="NCBI Taxonomy" id="1052685"/>
    <lineage>
        <taxon>Eukaryota</taxon>
        <taxon>Fungi</taxon>
        <taxon>Dikarya</taxon>
        <taxon>Basidiomycota</taxon>
        <taxon>Agaricomycotina</taxon>
        <taxon>Agaricomycetes</taxon>
        <taxon>Polyporales</taxon>
        <taxon>Gelatoporiaceae</taxon>
        <taxon>Obba</taxon>
    </lineage>
</organism>